<dbReference type="PROSITE" id="PS00061">
    <property type="entry name" value="ADH_SHORT"/>
    <property type="match status" value="1"/>
</dbReference>
<keyword evidence="2 5" id="KW-0560">Oxidoreductase</keyword>
<accession>A0ABD5Y5R8</accession>
<dbReference type="InterPro" id="IPR020904">
    <property type="entry name" value="Sc_DH/Rdtase_CS"/>
</dbReference>
<evidence type="ECO:0000313" key="6">
    <source>
        <dbReference type="Proteomes" id="UP001596432"/>
    </source>
</evidence>
<dbReference type="InterPro" id="IPR057326">
    <property type="entry name" value="KR_dom"/>
</dbReference>
<dbReference type="SUPFAM" id="SSF51735">
    <property type="entry name" value="NAD(P)-binding Rossmann-fold domains"/>
    <property type="match status" value="1"/>
</dbReference>
<dbReference type="EC" id="1.-.-.-" evidence="5"/>
<evidence type="ECO:0000256" key="1">
    <source>
        <dbReference type="ARBA" id="ARBA00006484"/>
    </source>
</evidence>
<dbReference type="PRINTS" id="PR00081">
    <property type="entry name" value="GDHRDH"/>
</dbReference>
<proteinExistence type="inferred from homology"/>
<dbReference type="Pfam" id="PF00106">
    <property type="entry name" value="adh_short"/>
    <property type="match status" value="1"/>
</dbReference>
<comment type="caution">
    <text evidence="5">The sequence shown here is derived from an EMBL/GenBank/DDBJ whole genome shotgun (WGS) entry which is preliminary data.</text>
</comment>
<dbReference type="GeneID" id="78821532"/>
<dbReference type="Gene3D" id="3.40.50.720">
    <property type="entry name" value="NAD(P)-binding Rossmann-like Domain"/>
    <property type="match status" value="1"/>
</dbReference>
<organism evidence="5 6">
    <name type="scientific">Halosimplex aquaticum</name>
    <dbReference type="NCBI Taxonomy" id="3026162"/>
    <lineage>
        <taxon>Archaea</taxon>
        <taxon>Methanobacteriati</taxon>
        <taxon>Methanobacteriota</taxon>
        <taxon>Stenosarchaea group</taxon>
        <taxon>Halobacteria</taxon>
        <taxon>Halobacteriales</taxon>
        <taxon>Haloarculaceae</taxon>
        <taxon>Halosimplex</taxon>
    </lineage>
</organism>
<keyword evidence="6" id="KW-1185">Reference proteome</keyword>
<evidence type="ECO:0000313" key="5">
    <source>
        <dbReference type="EMBL" id="MFC7141223.1"/>
    </source>
</evidence>
<dbReference type="GO" id="GO:0016491">
    <property type="term" value="F:oxidoreductase activity"/>
    <property type="evidence" value="ECO:0007669"/>
    <property type="project" value="UniProtKB-KW"/>
</dbReference>
<dbReference type="PANTHER" id="PTHR44196">
    <property type="entry name" value="DEHYDROGENASE/REDUCTASE SDR FAMILY MEMBER 7B"/>
    <property type="match status" value="1"/>
</dbReference>
<evidence type="ECO:0000256" key="2">
    <source>
        <dbReference type="ARBA" id="ARBA00023002"/>
    </source>
</evidence>
<protein>
    <submittedName>
        <fullName evidence="5">SDR family NAD(P)-dependent oxidoreductase</fullName>
        <ecNumber evidence="5">1.-.-.-</ecNumber>
    </submittedName>
</protein>
<dbReference type="SMART" id="SM00822">
    <property type="entry name" value="PKS_KR"/>
    <property type="match status" value="1"/>
</dbReference>
<name>A0ABD5Y5R8_9EURY</name>
<dbReference type="PANTHER" id="PTHR44196:SF1">
    <property type="entry name" value="DEHYDROGENASE_REDUCTASE SDR FAMILY MEMBER 7B"/>
    <property type="match status" value="1"/>
</dbReference>
<feature type="domain" description="Ketoreductase" evidence="4">
    <location>
        <begin position="8"/>
        <end position="200"/>
    </location>
</feature>
<gene>
    <name evidence="5" type="ORF">ACFQMA_15465</name>
</gene>
<evidence type="ECO:0000259" key="4">
    <source>
        <dbReference type="SMART" id="SM00822"/>
    </source>
</evidence>
<reference evidence="5 6" key="1">
    <citation type="journal article" date="2019" name="Int. J. Syst. Evol. Microbiol.">
        <title>The Global Catalogue of Microorganisms (GCM) 10K type strain sequencing project: providing services to taxonomists for standard genome sequencing and annotation.</title>
        <authorList>
            <consortium name="The Broad Institute Genomics Platform"/>
            <consortium name="The Broad Institute Genome Sequencing Center for Infectious Disease"/>
            <person name="Wu L."/>
            <person name="Ma J."/>
        </authorList>
    </citation>
    <scope>NUCLEOTIDE SEQUENCE [LARGE SCALE GENOMIC DNA]</scope>
    <source>
        <strain evidence="5 6">XZYJT29</strain>
    </source>
</reference>
<dbReference type="InterPro" id="IPR036291">
    <property type="entry name" value="NAD(P)-bd_dom_sf"/>
</dbReference>
<sequence>MSQLDTGGVVVVTGANEGIGYHLSRALIGDGYRVAALDVNRDGLDALAEVAPDRVHVVEYDVTADEDVEAAVDAVLDRWDRIDVLVNNAAVFDFGLFADRTLEDTRREFEVNFFGYLRTIHAVLPHMRARGSGIIHNVSSGVAAVGHPGLSGYTATKGAVEGLTRTLREELRHEDVWCTLLYPPATRTRSAAALDYPDAATQEPAAVGRKLARKIDSTEPVIYADWQTRLGMALVERVPWLARRGTERFLDRDETRDE</sequence>
<dbReference type="Proteomes" id="UP001596432">
    <property type="component" value="Unassembled WGS sequence"/>
</dbReference>
<comment type="similarity">
    <text evidence="1 3">Belongs to the short-chain dehydrogenases/reductases (SDR) family.</text>
</comment>
<dbReference type="RefSeq" id="WP_274322311.1">
    <property type="nucleotide sequence ID" value="NZ_CP118158.1"/>
</dbReference>
<evidence type="ECO:0000256" key="3">
    <source>
        <dbReference type="RuleBase" id="RU000363"/>
    </source>
</evidence>
<dbReference type="AlphaFoldDB" id="A0ABD5Y5R8"/>
<dbReference type="EMBL" id="JBHTAS010000001">
    <property type="protein sequence ID" value="MFC7141223.1"/>
    <property type="molecule type" value="Genomic_DNA"/>
</dbReference>
<dbReference type="PRINTS" id="PR00080">
    <property type="entry name" value="SDRFAMILY"/>
</dbReference>
<dbReference type="InterPro" id="IPR002347">
    <property type="entry name" value="SDR_fam"/>
</dbReference>